<evidence type="ECO:0000313" key="14">
    <source>
        <dbReference type="Proteomes" id="UP000324800"/>
    </source>
</evidence>
<comment type="subcellular location">
    <subcellularLocation>
        <location evidence="1">Endomembrane system</location>
        <topology evidence="1">Multi-pass membrane protein</topology>
    </subcellularLocation>
</comment>
<gene>
    <name evidence="13" type="ORF">EZS28_014481</name>
</gene>
<keyword evidence="10 12" id="KW-0472">Membrane</keyword>
<reference evidence="13 14" key="1">
    <citation type="submission" date="2019-03" db="EMBL/GenBank/DDBJ databases">
        <title>Single cell metagenomics reveals metabolic interactions within the superorganism composed of flagellate Streblomastix strix and complex community of Bacteroidetes bacteria on its surface.</title>
        <authorList>
            <person name="Treitli S.C."/>
            <person name="Kolisko M."/>
            <person name="Husnik F."/>
            <person name="Keeling P."/>
            <person name="Hampl V."/>
        </authorList>
    </citation>
    <scope>NUCLEOTIDE SEQUENCE [LARGE SCALE GENOMIC DNA]</scope>
    <source>
        <strain evidence="13">ST1C</strain>
    </source>
</reference>
<organism evidence="13 14">
    <name type="scientific">Streblomastix strix</name>
    <dbReference type="NCBI Taxonomy" id="222440"/>
    <lineage>
        <taxon>Eukaryota</taxon>
        <taxon>Metamonada</taxon>
        <taxon>Preaxostyla</taxon>
        <taxon>Oxymonadida</taxon>
        <taxon>Streblomastigidae</taxon>
        <taxon>Streblomastix</taxon>
    </lineage>
</organism>
<keyword evidence="8 12" id="KW-1133">Transmembrane helix</keyword>
<evidence type="ECO:0000256" key="7">
    <source>
        <dbReference type="ARBA" id="ARBA00022958"/>
    </source>
</evidence>
<keyword evidence="3" id="KW-0813">Transport</keyword>
<keyword evidence="9" id="KW-0406">Ion transport</keyword>
<evidence type="ECO:0000256" key="10">
    <source>
        <dbReference type="ARBA" id="ARBA00023136"/>
    </source>
</evidence>
<keyword evidence="7" id="KW-0630">Potassium</keyword>
<feature type="transmembrane region" description="Helical" evidence="12">
    <location>
        <begin position="88"/>
        <end position="104"/>
    </location>
</feature>
<evidence type="ECO:0000256" key="12">
    <source>
        <dbReference type="SAM" id="Phobius"/>
    </source>
</evidence>
<feature type="transmembrane region" description="Helical" evidence="12">
    <location>
        <begin position="150"/>
        <end position="169"/>
    </location>
</feature>
<proteinExistence type="inferred from homology"/>
<keyword evidence="6" id="KW-0631">Potassium channel</keyword>
<dbReference type="GO" id="GO:0042802">
    <property type="term" value="F:identical protein binding"/>
    <property type="evidence" value="ECO:0007669"/>
    <property type="project" value="InterPro"/>
</dbReference>
<dbReference type="GO" id="GO:0005267">
    <property type="term" value="F:potassium channel activity"/>
    <property type="evidence" value="ECO:0007669"/>
    <property type="project" value="UniProtKB-KW"/>
</dbReference>
<keyword evidence="11" id="KW-0407">Ion channel</keyword>
<feature type="transmembrane region" description="Helical" evidence="12">
    <location>
        <begin position="49"/>
        <end position="76"/>
    </location>
</feature>
<evidence type="ECO:0000256" key="1">
    <source>
        <dbReference type="ARBA" id="ARBA00004127"/>
    </source>
</evidence>
<dbReference type="GO" id="GO:0016020">
    <property type="term" value="C:membrane"/>
    <property type="evidence" value="ECO:0007669"/>
    <property type="project" value="InterPro"/>
</dbReference>
<dbReference type="GO" id="GO:0012505">
    <property type="term" value="C:endomembrane system"/>
    <property type="evidence" value="ECO:0007669"/>
    <property type="project" value="UniProtKB-SubCell"/>
</dbReference>
<feature type="transmembrane region" description="Helical" evidence="12">
    <location>
        <begin position="181"/>
        <end position="206"/>
    </location>
</feature>
<comment type="similarity">
    <text evidence="2">Belongs to the TMEM38 family.</text>
</comment>
<dbReference type="EMBL" id="SNRW01003387">
    <property type="protein sequence ID" value="KAA6389991.1"/>
    <property type="molecule type" value="Genomic_DNA"/>
</dbReference>
<evidence type="ECO:0000256" key="2">
    <source>
        <dbReference type="ARBA" id="ARBA00005766"/>
    </source>
</evidence>
<dbReference type="Pfam" id="PF05197">
    <property type="entry name" value="TRIC"/>
    <property type="match status" value="1"/>
</dbReference>
<evidence type="ECO:0000256" key="3">
    <source>
        <dbReference type="ARBA" id="ARBA00022448"/>
    </source>
</evidence>
<dbReference type="AlphaFoldDB" id="A0A5J4W4Y4"/>
<evidence type="ECO:0000256" key="11">
    <source>
        <dbReference type="ARBA" id="ARBA00023303"/>
    </source>
</evidence>
<evidence type="ECO:0000256" key="8">
    <source>
        <dbReference type="ARBA" id="ARBA00022989"/>
    </source>
</evidence>
<keyword evidence="5 12" id="KW-0812">Transmembrane</keyword>
<evidence type="ECO:0000256" key="6">
    <source>
        <dbReference type="ARBA" id="ARBA00022826"/>
    </source>
</evidence>
<sequence length="303" mass="35342">MELYEQQGLEFGWRQRYWIVYKDKIEMILSAVAAADHSIMRDKVQFLNLYLYLFPSFFLSLLVSMFGISITPLLIFGETPGWLKDSKYTMTFSIIWIFLYILSFQPKFASKLLNFDYLRIVVQFGANISQSHSIINNCIKASERYSKNEVFVDLLIGYLVGSSSSFIFFRGSKHFTFSSNLTVILFIIASHPSAILQPIFSLPFFYDTDSFIYRNEYLQSILLQLKEVAFESENKIYMKSGAKRGVFSNKECKKYIPLIIKREISVTEEVQKEQSELERKLAERKIASKKIEDEQIVFTSPEQ</sequence>
<evidence type="ECO:0000256" key="9">
    <source>
        <dbReference type="ARBA" id="ARBA00023065"/>
    </source>
</evidence>
<protein>
    <submittedName>
        <fullName evidence="13">Uncharacterized protein</fullName>
    </submittedName>
</protein>
<dbReference type="Proteomes" id="UP000324800">
    <property type="component" value="Unassembled WGS sequence"/>
</dbReference>
<evidence type="ECO:0000256" key="5">
    <source>
        <dbReference type="ARBA" id="ARBA00022692"/>
    </source>
</evidence>
<accession>A0A5J4W4Y4</accession>
<evidence type="ECO:0000313" key="13">
    <source>
        <dbReference type="EMBL" id="KAA6389991.1"/>
    </source>
</evidence>
<name>A0A5J4W4Y4_9EUKA</name>
<evidence type="ECO:0000256" key="4">
    <source>
        <dbReference type="ARBA" id="ARBA00022538"/>
    </source>
</evidence>
<dbReference type="InterPro" id="IPR007866">
    <property type="entry name" value="TRIC_channel"/>
</dbReference>
<keyword evidence="4" id="KW-0633">Potassium transport</keyword>
<comment type="caution">
    <text evidence="13">The sequence shown here is derived from an EMBL/GenBank/DDBJ whole genome shotgun (WGS) entry which is preliminary data.</text>
</comment>